<comment type="caution">
    <text evidence="6">The sequence shown here is derived from an EMBL/GenBank/DDBJ whole genome shotgun (WGS) entry which is preliminary data.</text>
</comment>
<dbReference type="SMART" id="SM00028">
    <property type="entry name" value="TPR"/>
    <property type="match status" value="2"/>
</dbReference>
<dbReference type="Gene3D" id="1.20.1270.70">
    <property type="entry name" value="Designed single chain three-helix bundle"/>
    <property type="match status" value="1"/>
</dbReference>
<feature type="repeat" description="TPR" evidence="1">
    <location>
        <begin position="208"/>
        <end position="241"/>
    </location>
</feature>
<evidence type="ECO:0000256" key="4">
    <source>
        <dbReference type="SAM" id="SignalP"/>
    </source>
</evidence>
<accession>A0A538TBW3</accession>
<dbReference type="InterPro" id="IPR019734">
    <property type="entry name" value="TPR_rpt"/>
</dbReference>
<evidence type="ECO:0000256" key="3">
    <source>
        <dbReference type="SAM" id="MobiDB-lite"/>
    </source>
</evidence>
<evidence type="ECO:0000313" key="5">
    <source>
        <dbReference type="EMBL" id="TMQ56385.1"/>
    </source>
</evidence>
<dbReference type="PROSITE" id="PS50005">
    <property type="entry name" value="TPR"/>
    <property type="match status" value="1"/>
</dbReference>
<dbReference type="PROSITE" id="PS51257">
    <property type="entry name" value="PROKAR_LIPOPROTEIN"/>
    <property type="match status" value="1"/>
</dbReference>
<dbReference type="InterPro" id="IPR011990">
    <property type="entry name" value="TPR-like_helical_dom_sf"/>
</dbReference>
<feature type="coiled-coil region" evidence="2">
    <location>
        <begin position="37"/>
        <end position="96"/>
    </location>
</feature>
<feature type="signal peptide" evidence="4">
    <location>
        <begin position="1"/>
        <end position="20"/>
    </location>
</feature>
<keyword evidence="2" id="KW-0175">Coiled coil</keyword>
<evidence type="ECO:0000313" key="7">
    <source>
        <dbReference type="Proteomes" id="UP000317366"/>
    </source>
</evidence>
<dbReference type="Proteomes" id="UP000319829">
    <property type="component" value="Unassembled WGS sequence"/>
</dbReference>
<dbReference type="Gene3D" id="1.25.40.10">
    <property type="entry name" value="Tetratricopeptide repeat domain"/>
    <property type="match status" value="1"/>
</dbReference>
<organism evidence="6 7">
    <name type="scientific">Eiseniibacteriota bacterium</name>
    <dbReference type="NCBI Taxonomy" id="2212470"/>
    <lineage>
        <taxon>Bacteria</taxon>
        <taxon>Candidatus Eiseniibacteriota</taxon>
    </lineage>
</organism>
<reference evidence="7 8" key="1">
    <citation type="journal article" date="2019" name="Nat. Microbiol.">
        <title>Mediterranean grassland soil C-N compound turnover is dependent on rainfall and depth, and is mediated by genomically divergent microorganisms.</title>
        <authorList>
            <person name="Diamond S."/>
            <person name="Andeer P.F."/>
            <person name="Li Z."/>
            <person name="Crits-Christoph A."/>
            <person name="Burstein D."/>
            <person name="Anantharaman K."/>
            <person name="Lane K.R."/>
            <person name="Thomas B.C."/>
            <person name="Pan C."/>
            <person name="Northen T.R."/>
            <person name="Banfield J.F."/>
        </authorList>
    </citation>
    <scope>NUCLEOTIDE SEQUENCE [LARGE SCALE GENOMIC DNA]</scope>
    <source>
        <strain evidence="5">WS_4</strain>
        <strain evidence="6">WS_7</strain>
    </source>
</reference>
<feature type="compositionally biased region" description="Polar residues" evidence="3">
    <location>
        <begin position="109"/>
        <end position="119"/>
    </location>
</feature>
<dbReference type="Pfam" id="PF13174">
    <property type="entry name" value="TPR_6"/>
    <property type="match status" value="1"/>
</dbReference>
<evidence type="ECO:0000256" key="2">
    <source>
        <dbReference type="SAM" id="Coils"/>
    </source>
</evidence>
<proteinExistence type="inferred from homology"/>
<dbReference type="GO" id="GO:0051301">
    <property type="term" value="P:cell division"/>
    <property type="evidence" value="ECO:0007669"/>
    <property type="project" value="InterPro"/>
</dbReference>
<feature type="region of interest" description="Disordered" evidence="3">
    <location>
        <begin position="108"/>
        <end position="132"/>
    </location>
</feature>
<evidence type="ECO:0000256" key="1">
    <source>
        <dbReference type="PROSITE-ProRule" id="PRU00339"/>
    </source>
</evidence>
<evidence type="ECO:0000313" key="8">
    <source>
        <dbReference type="Proteomes" id="UP000319829"/>
    </source>
</evidence>
<dbReference type="InterPro" id="IPR014162">
    <property type="entry name" value="CpoB_C"/>
</dbReference>
<dbReference type="SUPFAM" id="SSF48452">
    <property type="entry name" value="TPR-like"/>
    <property type="match status" value="1"/>
</dbReference>
<dbReference type="NCBIfam" id="TIGR02795">
    <property type="entry name" value="tol_pal_ybgF"/>
    <property type="match status" value="1"/>
</dbReference>
<gene>
    <name evidence="6" type="primary">ybgF</name>
    <name evidence="5" type="ORF">E6K74_00150</name>
    <name evidence="6" type="ORF">E6K77_11055</name>
</gene>
<dbReference type="Proteomes" id="UP000317366">
    <property type="component" value="Unassembled WGS sequence"/>
</dbReference>
<name>A0A538TBW3_UNCEI</name>
<keyword evidence="1" id="KW-0802">TPR repeat</keyword>
<dbReference type="EMBL" id="VBOX01000111">
    <property type="protein sequence ID" value="TMQ61133.1"/>
    <property type="molecule type" value="Genomic_DNA"/>
</dbReference>
<evidence type="ECO:0000313" key="6">
    <source>
        <dbReference type="EMBL" id="TMQ61133.1"/>
    </source>
</evidence>
<dbReference type="EMBL" id="VBOU01000001">
    <property type="protein sequence ID" value="TMQ56385.1"/>
    <property type="molecule type" value="Genomic_DNA"/>
</dbReference>
<dbReference type="InterPro" id="IPR034706">
    <property type="entry name" value="CpoB"/>
</dbReference>
<dbReference type="AlphaFoldDB" id="A0A538TBW3"/>
<protein>
    <submittedName>
        <fullName evidence="6">Tol-pal system protein YbgF</fullName>
    </submittedName>
</protein>
<dbReference type="Pfam" id="PF13432">
    <property type="entry name" value="TPR_16"/>
    <property type="match status" value="1"/>
</dbReference>
<dbReference type="HAMAP" id="MF_02066">
    <property type="entry name" value="CpoB"/>
    <property type="match status" value="1"/>
</dbReference>
<sequence length="256" mass="27986">MTLSPRHLVCAVVAVATAIAAAGCAPSGYYRSTSSSLDSLLTTQAQMQRRLSALEQKVESTREGVQATRASSDTRLSELNQRMDMLQGKLEESGVRFTQLAQKVENVKQRISSSDSAQVASGGRSTRDAAGMGPEEAYQAAYSDLASGRYGLAKEAFTEYLRRYSDTEVSDNAQYWIGECAYALGDFQGAIDAFKQVGEKYPKGDKVPAALLKTGIAYARLKDMDQAKKYYGMVIQRFPRSDEARLARERLTQKGG</sequence>
<keyword evidence="4" id="KW-0732">Signal</keyword>
<feature type="chain" id="PRO_5039810598" evidence="4">
    <location>
        <begin position="21"/>
        <end position="256"/>
    </location>
</feature>